<dbReference type="InterPro" id="IPR000500">
    <property type="entry name" value="Connexin"/>
</dbReference>
<feature type="transmembrane region" description="Helical" evidence="13">
    <location>
        <begin position="78"/>
        <end position="100"/>
    </location>
</feature>
<keyword evidence="4 11" id="KW-0812">Transmembrane</keyword>
<feature type="compositionally biased region" description="Basic and acidic residues" evidence="12">
    <location>
        <begin position="110"/>
        <end position="126"/>
    </location>
</feature>
<dbReference type="SMART" id="SM00037">
    <property type="entry name" value="CNX"/>
    <property type="match status" value="1"/>
</dbReference>
<evidence type="ECO:0000313" key="16">
    <source>
        <dbReference type="Ensembl" id="ENSATEP00000065413.1"/>
    </source>
</evidence>
<sequence>MGDWSFLGRLLENAQEHSTVIGKVWLTVLFIFRILVLGAAAEEVWGDEQSDFTCNTQQPGCENVCYDEAFPISHIRFWVLQIIFVSTPTLIYLGHVLHIVRMEEKRREREEELRKAGRHEEDHDPLYHNGVSDGGGGGKRDKPPIRDEHGKIRIRGALLRTYIFNIIFKTLFEVGFILGQYFLYGFHLRPLYKCGRWPCPNTVDCFISRPTEKTIFIIFMLVVACVSLVLNLLEIYHLGWKKVKQGVTNEFVPDSESMLLDGREPGNSEMIPEQTSQSVLGCLPVYGNTSVVGAEAAEGGVYSPTDASPTVISLNPSMDTAPVSAGFKIDGAAFHPDDFLLEALPASFYSHGDKVGRDEQLTAMEQNWSNMALELHNLDGKNSSYTPPLPSPPTSASSSAQEETTPLPLSEEQYSMFPTLPRDTLLSPLALKERAVDEVNTAATAPCMVPHDDYTVVTRAEMQPPADIRKPSRASKSSGVRARPDDLAV</sequence>
<name>A0A7N6FJ84_ANATE</name>
<dbReference type="GO" id="GO:0007267">
    <property type="term" value="P:cell-cell signaling"/>
    <property type="evidence" value="ECO:0007669"/>
    <property type="project" value="TreeGrafter"/>
</dbReference>
<dbReference type="AlphaFoldDB" id="A0A7N6FJ84"/>
<dbReference type="PRINTS" id="PR00206">
    <property type="entry name" value="CONNEXIN"/>
</dbReference>
<feature type="region of interest" description="Disordered" evidence="12">
    <location>
        <begin position="110"/>
        <end position="147"/>
    </location>
</feature>
<evidence type="ECO:0000256" key="13">
    <source>
        <dbReference type="SAM" id="Phobius"/>
    </source>
</evidence>
<evidence type="ECO:0000256" key="6">
    <source>
        <dbReference type="ARBA" id="ARBA00022949"/>
    </source>
</evidence>
<keyword evidence="7 13" id="KW-1133">Transmembrane helix</keyword>
<dbReference type="InterPro" id="IPR034634">
    <property type="entry name" value="Connexin_C"/>
</dbReference>
<reference evidence="16" key="1">
    <citation type="submission" date="2021-04" db="EMBL/GenBank/DDBJ databases">
        <authorList>
            <consortium name="Wellcome Sanger Institute Data Sharing"/>
        </authorList>
    </citation>
    <scope>NUCLEOTIDE SEQUENCE [LARGE SCALE GENOMIC DNA]</scope>
</reference>
<comment type="function">
    <text evidence="10">Structural component of lens fiber gap junctions. Gap junctions are dodecameric channels that connect the cytoplasm of adjoining cells. They are formed by the docking of two hexameric hemichannels, one from each cell membrane. Small molecules and ions diffuse from one cell to a neighboring cell via the central pore.</text>
</comment>
<reference evidence="16" key="3">
    <citation type="submission" date="2025-09" db="UniProtKB">
        <authorList>
            <consortium name="Ensembl"/>
        </authorList>
    </citation>
    <scope>IDENTIFICATION</scope>
</reference>
<dbReference type="PANTHER" id="PTHR11984">
    <property type="entry name" value="CONNEXIN"/>
    <property type="match status" value="1"/>
</dbReference>
<keyword evidence="17" id="KW-1185">Reference proteome</keyword>
<dbReference type="FunFam" id="1.20.1440.80:FF:000002">
    <property type="entry name" value="Gap junction protein"/>
    <property type="match status" value="1"/>
</dbReference>
<dbReference type="Pfam" id="PF00029">
    <property type="entry name" value="Connexin"/>
    <property type="match status" value="1"/>
</dbReference>
<comment type="subunit">
    <text evidence="11">A connexon is composed of a hexamer of connexins.</text>
</comment>
<evidence type="ECO:0000256" key="5">
    <source>
        <dbReference type="ARBA" id="ARBA00022868"/>
    </source>
</evidence>
<dbReference type="Gene3D" id="1.20.1440.80">
    <property type="entry name" value="Gap junction channel protein cysteine-rich domain"/>
    <property type="match status" value="1"/>
</dbReference>
<dbReference type="GO" id="GO:0005922">
    <property type="term" value="C:connexin complex"/>
    <property type="evidence" value="ECO:0007669"/>
    <property type="project" value="InterPro"/>
</dbReference>
<evidence type="ECO:0000256" key="2">
    <source>
        <dbReference type="ARBA" id="ARBA00004651"/>
    </source>
</evidence>
<evidence type="ECO:0000256" key="3">
    <source>
        <dbReference type="ARBA" id="ARBA00022475"/>
    </source>
</evidence>
<dbReference type="InterPro" id="IPR019570">
    <property type="entry name" value="Connexin_CCC"/>
</dbReference>
<feature type="transmembrane region" description="Helical" evidence="13">
    <location>
        <begin position="215"/>
        <end position="236"/>
    </location>
</feature>
<dbReference type="InParanoid" id="A0A7N6FJ84"/>
<evidence type="ECO:0000256" key="4">
    <source>
        <dbReference type="ARBA" id="ARBA00022692"/>
    </source>
</evidence>
<reference evidence="16" key="2">
    <citation type="submission" date="2025-08" db="UniProtKB">
        <authorList>
            <consortium name="Ensembl"/>
        </authorList>
    </citation>
    <scope>IDENTIFICATION</scope>
</reference>
<protein>
    <recommendedName>
        <fullName evidence="11">Gap junction protein</fullName>
    </recommendedName>
</protein>
<feature type="transmembrane region" description="Helical" evidence="13">
    <location>
        <begin position="20"/>
        <end position="41"/>
    </location>
</feature>
<proteinExistence type="inferred from homology"/>
<feature type="region of interest" description="Disordered" evidence="12">
    <location>
        <begin position="458"/>
        <end position="489"/>
    </location>
</feature>
<dbReference type="PROSITE" id="PS00408">
    <property type="entry name" value="CONNEXINS_2"/>
    <property type="match status" value="1"/>
</dbReference>
<dbReference type="InterPro" id="IPR013092">
    <property type="entry name" value="Connexin_N"/>
</dbReference>
<comment type="subcellular location">
    <subcellularLocation>
        <location evidence="1">Cell junction</location>
        <location evidence="1">Gap junction</location>
    </subcellularLocation>
    <subcellularLocation>
        <location evidence="2 11">Cell membrane</location>
        <topology evidence="2 11">Multi-pass membrane protein</topology>
    </subcellularLocation>
</comment>
<evidence type="ECO:0000256" key="7">
    <source>
        <dbReference type="ARBA" id="ARBA00022989"/>
    </source>
</evidence>
<dbReference type="Ensembl" id="ENSATET00000068889.1">
    <property type="protein sequence ID" value="ENSATEP00000065413.1"/>
    <property type="gene ID" value="ENSATEG00000006237.2"/>
</dbReference>
<evidence type="ECO:0000256" key="9">
    <source>
        <dbReference type="ARBA" id="ARBA00023157"/>
    </source>
</evidence>
<comment type="function">
    <text evidence="11">One gap junction consists of a cluster of closely packed pairs of transmembrane channels, the connexons, through which materials of low MW diffuse from one cell to a neighboring cell.</text>
</comment>
<dbReference type="PANTHER" id="PTHR11984:SF12">
    <property type="entry name" value="GAP JUNCTION ALPHA-3 PROTEIN"/>
    <property type="match status" value="1"/>
</dbReference>
<dbReference type="OrthoDB" id="8900325at2759"/>
<evidence type="ECO:0000313" key="17">
    <source>
        <dbReference type="Proteomes" id="UP000265040"/>
    </source>
</evidence>
<evidence type="ECO:0000259" key="15">
    <source>
        <dbReference type="SMART" id="SM01089"/>
    </source>
</evidence>
<evidence type="ECO:0000256" key="12">
    <source>
        <dbReference type="SAM" id="MobiDB-lite"/>
    </source>
</evidence>
<organism evidence="16 17">
    <name type="scientific">Anabas testudineus</name>
    <name type="common">Climbing perch</name>
    <name type="synonym">Anthias testudineus</name>
    <dbReference type="NCBI Taxonomy" id="64144"/>
    <lineage>
        <taxon>Eukaryota</taxon>
        <taxon>Metazoa</taxon>
        <taxon>Chordata</taxon>
        <taxon>Craniata</taxon>
        <taxon>Vertebrata</taxon>
        <taxon>Euteleostomi</taxon>
        <taxon>Actinopterygii</taxon>
        <taxon>Neopterygii</taxon>
        <taxon>Teleostei</taxon>
        <taxon>Neoteleostei</taxon>
        <taxon>Acanthomorphata</taxon>
        <taxon>Anabantaria</taxon>
        <taxon>Anabantiformes</taxon>
        <taxon>Anabantoidei</taxon>
        <taxon>Anabantidae</taxon>
        <taxon>Anabas</taxon>
    </lineage>
</organism>
<feature type="domain" description="Connexin N-terminal" evidence="14">
    <location>
        <begin position="43"/>
        <end position="76"/>
    </location>
</feature>
<dbReference type="GO" id="GO:0005243">
    <property type="term" value="F:gap junction channel activity"/>
    <property type="evidence" value="ECO:0007669"/>
    <property type="project" value="TreeGrafter"/>
</dbReference>
<dbReference type="InterPro" id="IPR017990">
    <property type="entry name" value="Connexin_CS"/>
</dbReference>
<dbReference type="GeneTree" id="ENSGT01150000286930"/>
<dbReference type="Proteomes" id="UP000265040">
    <property type="component" value="Chromosome 2"/>
</dbReference>
<evidence type="ECO:0000256" key="1">
    <source>
        <dbReference type="ARBA" id="ARBA00004610"/>
    </source>
</evidence>
<dbReference type="SUPFAM" id="SSF118220">
    <property type="entry name" value="Connexin43"/>
    <property type="match status" value="1"/>
</dbReference>
<evidence type="ECO:0000256" key="8">
    <source>
        <dbReference type="ARBA" id="ARBA00023136"/>
    </source>
</evidence>
<evidence type="ECO:0000256" key="10">
    <source>
        <dbReference type="ARBA" id="ARBA00045560"/>
    </source>
</evidence>
<comment type="similarity">
    <text evidence="11">Belongs to the connexin family.</text>
</comment>
<feature type="domain" description="Connexin cysteine-rich" evidence="15">
    <location>
        <begin position="172"/>
        <end position="238"/>
    </location>
</feature>
<accession>A0A7N6FJ84</accession>
<dbReference type="InterPro" id="IPR038359">
    <property type="entry name" value="Connexin_N_sf"/>
</dbReference>
<feature type="region of interest" description="Disordered" evidence="12">
    <location>
        <begin position="379"/>
        <end position="414"/>
    </location>
</feature>
<dbReference type="PROSITE" id="PS00407">
    <property type="entry name" value="CONNEXINS_1"/>
    <property type="match status" value="1"/>
</dbReference>
<keyword evidence="6" id="KW-0965">Cell junction</keyword>
<evidence type="ECO:0000256" key="11">
    <source>
        <dbReference type="RuleBase" id="RU000630"/>
    </source>
</evidence>
<feature type="transmembrane region" description="Helical" evidence="13">
    <location>
        <begin position="162"/>
        <end position="183"/>
    </location>
</feature>
<keyword evidence="8 13" id="KW-0472">Membrane</keyword>
<feature type="compositionally biased region" description="Basic and acidic residues" evidence="12">
    <location>
        <begin position="138"/>
        <end position="147"/>
    </location>
</feature>
<dbReference type="SMART" id="SM01089">
    <property type="entry name" value="Connexin_CCC"/>
    <property type="match status" value="1"/>
</dbReference>
<keyword evidence="3" id="KW-1003">Cell membrane</keyword>
<evidence type="ECO:0000259" key="14">
    <source>
        <dbReference type="SMART" id="SM00037"/>
    </source>
</evidence>
<feature type="compositionally biased region" description="Low complexity" evidence="12">
    <location>
        <begin position="394"/>
        <end position="406"/>
    </location>
</feature>
<keyword evidence="5 11" id="KW-0303">Gap junction</keyword>
<keyword evidence="9" id="KW-1015">Disulfide bond</keyword>
<gene>
    <name evidence="16" type="primary">GJA3</name>
</gene>